<evidence type="ECO:0000313" key="2">
    <source>
        <dbReference type="EMBL" id="MFC6060701.1"/>
    </source>
</evidence>
<proteinExistence type="predicted"/>
<dbReference type="Proteomes" id="UP001596242">
    <property type="component" value="Unassembled WGS sequence"/>
</dbReference>
<dbReference type="InterPro" id="IPR047951">
    <property type="entry name" value="Transpos_ISL3"/>
</dbReference>
<dbReference type="PANTHER" id="PTHR33498">
    <property type="entry name" value="TRANSPOSASE FOR INSERTION SEQUENCE ELEMENT IS1557"/>
    <property type="match status" value="1"/>
</dbReference>
<evidence type="ECO:0000259" key="1">
    <source>
        <dbReference type="Pfam" id="PF01610"/>
    </source>
</evidence>
<gene>
    <name evidence="2" type="ORF">ACFP50_36490</name>
</gene>
<dbReference type="InterPro" id="IPR002560">
    <property type="entry name" value="Transposase_DDE"/>
</dbReference>
<dbReference type="EMBL" id="JBHSPT010000136">
    <property type="protein sequence ID" value="MFC6060701.1"/>
    <property type="molecule type" value="Genomic_DNA"/>
</dbReference>
<feature type="non-terminal residue" evidence="2">
    <location>
        <position position="1"/>
    </location>
</feature>
<sequence length="114" mass="12617">ARLAGLPAVPVSRSTALRRLRRLPVPASPVPRVIGVDDFALRRRHRYATIITDAQTGRRVAVLPDREAATLEPWLREHPGAEVVCRDGSATYAEAVRRALPDAVQVSDRWQCAM</sequence>
<dbReference type="RefSeq" id="WP_386407194.1">
    <property type="nucleotide sequence ID" value="NZ_JBHSPT010000136.1"/>
</dbReference>
<protein>
    <submittedName>
        <fullName evidence="2">Transposase</fullName>
    </submittedName>
</protein>
<accession>A0ABW1MBF2</accession>
<comment type="caution">
    <text evidence="2">The sequence shown here is derived from an EMBL/GenBank/DDBJ whole genome shotgun (WGS) entry which is preliminary data.</text>
</comment>
<organism evidence="2 3">
    <name type="scientific">Streptomyces pratens</name>
    <dbReference type="NCBI Taxonomy" id="887456"/>
    <lineage>
        <taxon>Bacteria</taxon>
        <taxon>Bacillati</taxon>
        <taxon>Actinomycetota</taxon>
        <taxon>Actinomycetes</taxon>
        <taxon>Kitasatosporales</taxon>
        <taxon>Streptomycetaceae</taxon>
        <taxon>Streptomyces</taxon>
    </lineage>
</organism>
<feature type="non-terminal residue" evidence="2">
    <location>
        <position position="114"/>
    </location>
</feature>
<dbReference type="Pfam" id="PF01610">
    <property type="entry name" value="DDE_Tnp_ISL3"/>
    <property type="match status" value="1"/>
</dbReference>
<name>A0ABW1MBF2_9ACTN</name>
<dbReference type="PANTHER" id="PTHR33498:SF1">
    <property type="entry name" value="TRANSPOSASE FOR INSERTION SEQUENCE ELEMENT IS1557"/>
    <property type="match status" value="1"/>
</dbReference>
<evidence type="ECO:0000313" key="3">
    <source>
        <dbReference type="Proteomes" id="UP001596242"/>
    </source>
</evidence>
<feature type="domain" description="Transposase IS204/IS1001/IS1096/IS1165 DDE" evidence="1">
    <location>
        <begin position="34"/>
        <end position="110"/>
    </location>
</feature>
<keyword evidence="3" id="KW-1185">Reference proteome</keyword>
<reference evidence="3" key="1">
    <citation type="journal article" date="2019" name="Int. J. Syst. Evol. Microbiol.">
        <title>The Global Catalogue of Microorganisms (GCM) 10K type strain sequencing project: providing services to taxonomists for standard genome sequencing and annotation.</title>
        <authorList>
            <consortium name="The Broad Institute Genomics Platform"/>
            <consortium name="The Broad Institute Genome Sequencing Center for Infectious Disease"/>
            <person name="Wu L."/>
            <person name="Ma J."/>
        </authorList>
    </citation>
    <scope>NUCLEOTIDE SEQUENCE [LARGE SCALE GENOMIC DNA]</scope>
    <source>
        <strain evidence="3">JCM 12763</strain>
    </source>
</reference>